<keyword evidence="1" id="KW-1017">Isopeptide bond</keyword>
<name>A0AAN9GHD2_9CAEN</name>
<gene>
    <name evidence="6" type="ORF">V1264_018034</name>
</gene>
<keyword evidence="4" id="KW-0233">DNA recombination</keyword>
<dbReference type="InterPro" id="IPR002104">
    <property type="entry name" value="Integrase_catalytic"/>
</dbReference>
<dbReference type="PANTHER" id="PTHR46963:SF2">
    <property type="match status" value="1"/>
</dbReference>
<evidence type="ECO:0000256" key="2">
    <source>
        <dbReference type="ARBA" id="ARBA00022553"/>
    </source>
</evidence>
<dbReference type="InterPro" id="IPR011010">
    <property type="entry name" value="DNA_brk_join_enz"/>
</dbReference>
<dbReference type="GO" id="GO:0006310">
    <property type="term" value="P:DNA recombination"/>
    <property type="evidence" value="ECO:0007669"/>
    <property type="project" value="UniProtKB-KW"/>
</dbReference>
<keyword evidence="3" id="KW-0832">Ubl conjugation</keyword>
<evidence type="ECO:0000259" key="5">
    <source>
        <dbReference type="PROSITE" id="PS51898"/>
    </source>
</evidence>
<dbReference type="InterPro" id="IPR021893">
    <property type="entry name" value="ZMYM2-like_C"/>
</dbReference>
<feature type="domain" description="Tyr recombinase" evidence="5">
    <location>
        <begin position="224"/>
        <end position="446"/>
    </location>
</feature>
<dbReference type="Gene3D" id="1.10.443.10">
    <property type="entry name" value="Intergrase catalytic core"/>
    <property type="match status" value="1"/>
</dbReference>
<dbReference type="PANTHER" id="PTHR46963">
    <property type="entry name" value="SIMILAR TO RIKEN CDNA E130308A19"/>
    <property type="match status" value="1"/>
</dbReference>
<evidence type="ECO:0000313" key="6">
    <source>
        <dbReference type="EMBL" id="KAK7106820.1"/>
    </source>
</evidence>
<dbReference type="InterPro" id="IPR013762">
    <property type="entry name" value="Integrase-like_cat_sf"/>
</dbReference>
<proteinExistence type="predicted"/>
<sequence length="527" mass="59322">MVATVHYKVGDSVREIGGQDGVITSIRRPMGYMECHIKTTKGSDIIRLKHELTKISNGSRILKLHTTQNPTLPPEVVEELNKPEEEFFSHTPKRKFIAIEDNDVEAFIENSANQNTQKKTKSNMTILFSFISSTMPDEEHKIEHFSPEKLNAILSKFFITITKENGESYEPGSLRGFFQSFQRFLKRKQYPCNIMNDPAFQQTRDALAAKQKVLKSDGKGNVPNKASSLSDREVEQIYDAGQIGTHHPEAIINGLWWYNTTHFGLRGITAHRNMRWGDVILKTDPFGEEYLEYNERATKTRTGPNTANIRQVPPRAWATPAAPDRCPVELFKEYSARRPSHCSGADDPFYIATTTVKEPTPESTWFRAQPIGKRKIGAIMKTMALKSGLQGSKRITNHSARKTMIQKLVSNDVPPTHIVQISGHKNLNSLNAYSSITQEQHRNISKLISYQTPSNQVSTEIAKTQTQVRPAQHTVSSAADLENLTGDDIDKDIKSIFSGNLNNCTITININKTQETTHSISVSQQNK</sequence>
<dbReference type="GO" id="GO:0015074">
    <property type="term" value="P:DNA integration"/>
    <property type="evidence" value="ECO:0007669"/>
    <property type="project" value="InterPro"/>
</dbReference>
<evidence type="ECO:0000256" key="1">
    <source>
        <dbReference type="ARBA" id="ARBA00022499"/>
    </source>
</evidence>
<dbReference type="Pfam" id="PF12012">
    <property type="entry name" value="DUF3504"/>
    <property type="match status" value="1"/>
</dbReference>
<keyword evidence="2" id="KW-0597">Phosphoprotein</keyword>
<dbReference type="AlphaFoldDB" id="A0AAN9GHD2"/>
<dbReference type="InterPro" id="IPR042838">
    <property type="entry name" value="KIAA1958"/>
</dbReference>
<evidence type="ECO:0000256" key="3">
    <source>
        <dbReference type="ARBA" id="ARBA00022843"/>
    </source>
</evidence>
<evidence type="ECO:0000256" key="4">
    <source>
        <dbReference type="ARBA" id="ARBA00023172"/>
    </source>
</evidence>
<dbReference type="SUPFAM" id="SSF56349">
    <property type="entry name" value="DNA breaking-rejoining enzymes"/>
    <property type="match status" value="1"/>
</dbReference>
<dbReference type="EMBL" id="JBAMIC010000007">
    <property type="protein sequence ID" value="KAK7106820.1"/>
    <property type="molecule type" value="Genomic_DNA"/>
</dbReference>
<comment type="caution">
    <text evidence="6">The sequence shown here is derived from an EMBL/GenBank/DDBJ whole genome shotgun (WGS) entry which is preliminary data.</text>
</comment>
<dbReference type="GO" id="GO:0003677">
    <property type="term" value="F:DNA binding"/>
    <property type="evidence" value="ECO:0007669"/>
    <property type="project" value="InterPro"/>
</dbReference>
<keyword evidence="7" id="KW-1185">Reference proteome</keyword>
<reference evidence="6 7" key="1">
    <citation type="submission" date="2024-02" db="EMBL/GenBank/DDBJ databases">
        <title>Chromosome-scale genome assembly of the rough periwinkle Littorina saxatilis.</title>
        <authorList>
            <person name="De Jode A."/>
            <person name="Faria R."/>
            <person name="Formenti G."/>
            <person name="Sims Y."/>
            <person name="Smith T.P."/>
            <person name="Tracey A."/>
            <person name="Wood J.M.D."/>
            <person name="Zagrodzka Z.B."/>
            <person name="Johannesson K."/>
            <person name="Butlin R.K."/>
            <person name="Leder E.H."/>
        </authorList>
    </citation>
    <scope>NUCLEOTIDE SEQUENCE [LARGE SCALE GENOMIC DNA]</scope>
    <source>
        <strain evidence="6">Snail1</strain>
        <tissue evidence="6">Muscle</tissue>
    </source>
</reference>
<dbReference type="Pfam" id="PF25561">
    <property type="entry name" value="QRICH1"/>
    <property type="match status" value="1"/>
</dbReference>
<organism evidence="6 7">
    <name type="scientific">Littorina saxatilis</name>
    <dbReference type="NCBI Taxonomy" id="31220"/>
    <lineage>
        <taxon>Eukaryota</taxon>
        <taxon>Metazoa</taxon>
        <taxon>Spiralia</taxon>
        <taxon>Lophotrochozoa</taxon>
        <taxon>Mollusca</taxon>
        <taxon>Gastropoda</taxon>
        <taxon>Caenogastropoda</taxon>
        <taxon>Littorinimorpha</taxon>
        <taxon>Littorinoidea</taxon>
        <taxon>Littorinidae</taxon>
        <taxon>Littorina</taxon>
    </lineage>
</organism>
<dbReference type="PROSITE" id="PS51898">
    <property type="entry name" value="TYR_RECOMBINASE"/>
    <property type="match status" value="1"/>
</dbReference>
<dbReference type="InterPro" id="IPR057926">
    <property type="entry name" value="QRICH1_dom"/>
</dbReference>
<dbReference type="Proteomes" id="UP001374579">
    <property type="component" value="Unassembled WGS sequence"/>
</dbReference>
<evidence type="ECO:0000313" key="7">
    <source>
        <dbReference type="Proteomes" id="UP001374579"/>
    </source>
</evidence>
<accession>A0AAN9GHD2</accession>
<protein>
    <recommendedName>
        <fullName evidence="5">Tyr recombinase domain-containing protein</fullName>
    </recommendedName>
</protein>